<dbReference type="PROSITE" id="PS51096">
    <property type="entry name" value="PTS_EIIA_TYPE_4"/>
    <property type="match status" value="1"/>
</dbReference>
<sequence>MIGLLILAEKNLGTGLIATVVHTLGSRPPQLEATELDHSAPPEQIEALLRQGLQKVDQGEGVLILADVYGATHTNIACRLLARGRIELITGVNLPMLLRVLNYRQLKMDDLIDKALSGGCGGIICAGNPAKVQGAK</sequence>
<protein>
    <recommendedName>
        <fullName evidence="2">PTS EIIA type-4 domain-containing protein</fullName>
    </recommendedName>
</protein>
<dbReference type="Pfam" id="PF03610">
    <property type="entry name" value="EIIA-man"/>
    <property type="match status" value="1"/>
</dbReference>
<feature type="domain" description="PTS EIIA type-4" evidence="2">
    <location>
        <begin position="1"/>
        <end position="123"/>
    </location>
</feature>
<dbReference type="AlphaFoldDB" id="A0A1F6TWE7"/>
<dbReference type="InterPro" id="IPR051471">
    <property type="entry name" value="Bacterial_PTS_sugar_comp"/>
</dbReference>
<dbReference type="EMBL" id="MFTC01000098">
    <property type="protein sequence ID" value="OGI49440.1"/>
    <property type="molecule type" value="Genomic_DNA"/>
</dbReference>
<dbReference type="GO" id="GO:0009401">
    <property type="term" value="P:phosphoenolpyruvate-dependent sugar phosphotransferase system"/>
    <property type="evidence" value="ECO:0007669"/>
    <property type="project" value="InterPro"/>
</dbReference>
<dbReference type="PANTHER" id="PTHR33799:SF1">
    <property type="entry name" value="PTS SYSTEM MANNOSE-SPECIFIC EIIAB COMPONENT-RELATED"/>
    <property type="match status" value="1"/>
</dbReference>
<evidence type="ECO:0000313" key="3">
    <source>
        <dbReference type="EMBL" id="OGI49440.1"/>
    </source>
</evidence>
<evidence type="ECO:0000313" key="4">
    <source>
        <dbReference type="Proteomes" id="UP000179037"/>
    </source>
</evidence>
<dbReference type="Gene3D" id="3.40.50.510">
    <property type="entry name" value="Phosphotransferase system, mannose-type IIA component"/>
    <property type="match status" value="1"/>
</dbReference>
<proteinExistence type="predicted"/>
<dbReference type="GO" id="GO:0016020">
    <property type="term" value="C:membrane"/>
    <property type="evidence" value="ECO:0007669"/>
    <property type="project" value="InterPro"/>
</dbReference>
<dbReference type="GO" id="GO:0016740">
    <property type="term" value="F:transferase activity"/>
    <property type="evidence" value="ECO:0007669"/>
    <property type="project" value="UniProtKB-KW"/>
</dbReference>
<dbReference type="STRING" id="1817768.A3A87_08450"/>
<evidence type="ECO:0000256" key="1">
    <source>
        <dbReference type="ARBA" id="ARBA00022679"/>
    </source>
</evidence>
<dbReference type="InterPro" id="IPR004701">
    <property type="entry name" value="PTS_EIIA_man-typ"/>
</dbReference>
<evidence type="ECO:0000259" key="2">
    <source>
        <dbReference type="PROSITE" id="PS51096"/>
    </source>
</evidence>
<gene>
    <name evidence="3" type="ORF">A3A87_08450</name>
</gene>
<organism evidence="3 4">
    <name type="scientific">Candidatus Muproteobacteria bacterium RIFCSPLOWO2_01_FULL_60_18</name>
    <dbReference type="NCBI Taxonomy" id="1817768"/>
    <lineage>
        <taxon>Bacteria</taxon>
        <taxon>Pseudomonadati</taxon>
        <taxon>Pseudomonadota</taxon>
        <taxon>Candidatus Muproteobacteria</taxon>
    </lineage>
</organism>
<keyword evidence="1" id="KW-0808">Transferase</keyword>
<reference evidence="3 4" key="1">
    <citation type="journal article" date="2016" name="Nat. Commun.">
        <title>Thousands of microbial genomes shed light on interconnected biogeochemical processes in an aquifer system.</title>
        <authorList>
            <person name="Anantharaman K."/>
            <person name="Brown C.T."/>
            <person name="Hug L.A."/>
            <person name="Sharon I."/>
            <person name="Castelle C.J."/>
            <person name="Probst A.J."/>
            <person name="Thomas B.C."/>
            <person name="Singh A."/>
            <person name="Wilkins M.J."/>
            <person name="Karaoz U."/>
            <person name="Brodie E.L."/>
            <person name="Williams K.H."/>
            <person name="Hubbard S.S."/>
            <person name="Banfield J.F."/>
        </authorList>
    </citation>
    <scope>NUCLEOTIDE SEQUENCE [LARGE SCALE GENOMIC DNA]</scope>
</reference>
<name>A0A1F6TWE7_9PROT</name>
<dbReference type="SUPFAM" id="SSF53062">
    <property type="entry name" value="PTS system fructose IIA component-like"/>
    <property type="match status" value="1"/>
</dbReference>
<comment type="caution">
    <text evidence="3">The sequence shown here is derived from an EMBL/GenBank/DDBJ whole genome shotgun (WGS) entry which is preliminary data.</text>
</comment>
<dbReference type="PANTHER" id="PTHR33799">
    <property type="entry name" value="PTS PERMEASE-RELATED-RELATED"/>
    <property type="match status" value="1"/>
</dbReference>
<dbReference type="Proteomes" id="UP000179037">
    <property type="component" value="Unassembled WGS sequence"/>
</dbReference>
<dbReference type="InterPro" id="IPR036662">
    <property type="entry name" value="PTS_EIIA_man-typ_sf"/>
</dbReference>
<accession>A0A1F6TWE7</accession>